<comment type="caution">
    <text evidence="2">The sequence shown here is derived from an EMBL/GenBank/DDBJ whole genome shotgun (WGS) entry which is preliminary data.</text>
</comment>
<gene>
    <name evidence="2" type="ORF">RDB_LOCUS134324</name>
</gene>
<protein>
    <submittedName>
        <fullName evidence="2">Uncharacterized protein</fullName>
    </submittedName>
</protein>
<organism evidence="2 3">
    <name type="scientific">Rhizoctonia solani</name>
    <dbReference type="NCBI Taxonomy" id="456999"/>
    <lineage>
        <taxon>Eukaryota</taxon>
        <taxon>Fungi</taxon>
        <taxon>Dikarya</taxon>
        <taxon>Basidiomycota</taxon>
        <taxon>Agaricomycotina</taxon>
        <taxon>Agaricomycetes</taxon>
        <taxon>Cantharellales</taxon>
        <taxon>Ceratobasidiaceae</taxon>
        <taxon>Rhizoctonia</taxon>
    </lineage>
</organism>
<accession>A0A8H3GC38</accession>
<evidence type="ECO:0000313" key="2">
    <source>
        <dbReference type="EMBL" id="CAE6443597.1"/>
    </source>
</evidence>
<dbReference type="AlphaFoldDB" id="A0A8H3GC38"/>
<feature type="region of interest" description="Disordered" evidence="1">
    <location>
        <begin position="358"/>
        <end position="378"/>
    </location>
</feature>
<sequence length="578" mass="63006">MSLLMAPYNDSMRLGQGYNSFLQSPCVYNAFTLASPDTRTKSSNSEVSQTVSYTSHVITKISDITRSMGVSTGSSIKNGSIALSGTASSIDEVKFVESDINIVLSVKVVNQNTDLTTNESMNFNKSAAEGVQNGENQKFHEVFGDCFISGFIEGGDLHGIISIKVIDSSKKEEIRAQIMGELNDEEWSLESLNRVVAAFPAKVALCPQRTWAILTPYENNQEFIEWAIPRNIKPYDYSGIKAYASDLLDTYIGYKNNIRRIQSVLANPTKYILGPARDAISISVKDLVLARKQMKAEMTKITDEVDSMNEHPDRFVDTIENSSMKAPELWGNRLPISAQLPSKIVSELRQVALLDSDIAQPDSDDDGNADILGGGLGQPYDPPAKSLYLDEASLTDTEKKALDSALNRQILARYRFSATPVATTSAAGGIAISEDELRDKIRMSAVFSAKFKSPDSVRMSIVIKEGVPVLEFAFVFGEETGNSATHAVANSVILKLEDREEINRVRVGMKVVAGKEAISYVKVWTTGNHEKSVGESPASEKNISDLSPPKGCSALAFWLATAKHSGTGAVGRLVVAWK</sequence>
<evidence type="ECO:0000256" key="1">
    <source>
        <dbReference type="SAM" id="MobiDB-lite"/>
    </source>
</evidence>
<proteinExistence type="predicted"/>
<reference evidence="2" key="1">
    <citation type="submission" date="2021-01" db="EMBL/GenBank/DDBJ databases">
        <authorList>
            <person name="Kaushik A."/>
        </authorList>
    </citation>
    <scope>NUCLEOTIDE SEQUENCE</scope>
    <source>
        <strain evidence="2">AG1-1C</strain>
    </source>
</reference>
<name>A0A8H3GC38_9AGAM</name>
<dbReference type="Proteomes" id="UP000663846">
    <property type="component" value="Unassembled WGS sequence"/>
</dbReference>
<evidence type="ECO:0000313" key="3">
    <source>
        <dbReference type="Proteomes" id="UP000663846"/>
    </source>
</evidence>
<dbReference type="EMBL" id="CAJMWS010000429">
    <property type="protein sequence ID" value="CAE6443597.1"/>
    <property type="molecule type" value="Genomic_DNA"/>
</dbReference>